<dbReference type="Gene3D" id="3.30.1360.120">
    <property type="entry name" value="Probable tRNA modification gtpase trme, domain 1"/>
    <property type="match status" value="1"/>
</dbReference>
<keyword evidence="2 6" id="KW-0819">tRNA processing</keyword>
<evidence type="ECO:0000256" key="4">
    <source>
        <dbReference type="ARBA" id="ARBA00022958"/>
    </source>
</evidence>
<dbReference type="InterPro" id="IPR006073">
    <property type="entry name" value="GTP-bd"/>
</dbReference>
<feature type="binding site" evidence="6">
    <location>
        <position position="125"/>
    </location>
    <ligand>
        <name>(6S)-5-formyl-5,6,7,8-tetrahydrofolate</name>
        <dbReference type="ChEBI" id="CHEBI:57457"/>
    </ligand>
</feature>
<keyword evidence="6" id="KW-0378">Hydrolase</keyword>
<organism evidence="9">
    <name type="scientific">candidate division WOR-3 bacterium</name>
    <dbReference type="NCBI Taxonomy" id="2052148"/>
    <lineage>
        <taxon>Bacteria</taxon>
        <taxon>Bacteria division WOR-3</taxon>
    </lineage>
</organism>
<dbReference type="PROSITE" id="PS51709">
    <property type="entry name" value="G_TRME"/>
    <property type="match status" value="1"/>
</dbReference>
<dbReference type="InterPro" id="IPR031168">
    <property type="entry name" value="G_TrmE"/>
</dbReference>
<keyword evidence="6" id="KW-0460">Magnesium</keyword>
<dbReference type="SUPFAM" id="SSF52540">
    <property type="entry name" value="P-loop containing nucleoside triphosphate hydrolases"/>
    <property type="match status" value="1"/>
</dbReference>
<comment type="subcellular location">
    <subcellularLocation>
        <location evidence="6">Cytoplasm</location>
    </subcellularLocation>
</comment>
<evidence type="ECO:0000256" key="5">
    <source>
        <dbReference type="ARBA" id="ARBA00023134"/>
    </source>
</evidence>
<feature type="binding site" evidence="6">
    <location>
        <position position="255"/>
    </location>
    <ligand>
        <name>K(+)</name>
        <dbReference type="ChEBI" id="CHEBI:29103"/>
    </ligand>
</feature>
<dbReference type="Gene3D" id="1.20.120.430">
    <property type="entry name" value="tRNA modification GTPase MnmE domain 2"/>
    <property type="match status" value="1"/>
</dbReference>
<feature type="binding site" evidence="6">
    <location>
        <position position="250"/>
    </location>
    <ligand>
        <name>K(+)</name>
        <dbReference type="ChEBI" id="CHEBI:29103"/>
    </ligand>
</feature>
<dbReference type="NCBIfam" id="TIGR00450">
    <property type="entry name" value="mnmE_trmE_thdF"/>
    <property type="match status" value="1"/>
</dbReference>
<feature type="binding site" evidence="6">
    <location>
        <position position="256"/>
    </location>
    <ligand>
        <name>Mg(2+)</name>
        <dbReference type="ChEBI" id="CHEBI:18420"/>
    </ligand>
</feature>
<protein>
    <recommendedName>
        <fullName evidence="6">tRNA modification GTPase MnmE</fullName>
        <ecNumber evidence="6">3.6.-.-</ecNumber>
    </recommendedName>
</protein>
<keyword evidence="5 6" id="KW-0342">GTP-binding</keyword>
<feature type="binding site" evidence="6">
    <location>
        <position position="252"/>
    </location>
    <ligand>
        <name>K(+)</name>
        <dbReference type="ChEBI" id="CHEBI:29103"/>
    </ligand>
</feature>
<dbReference type="InterPro" id="IPR027368">
    <property type="entry name" value="MnmE_dom2"/>
</dbReference>
<comment type="similarity">
    <text evidence="1 6 7">Belongs to the TRAFAC class TrmE-Era-EngA-EngB-Septin-like GTPase superfamily. TrmE GTPase family.</text>
</comment>
<dbReference type="CDD" id="cd14858">
    <property type="entry name" value="TrmE_N"/>
    <property type="match status" value="1"/>
</dbReference>
<accession>A0A7V3ZV03</accession>
<evidence type="ECO:0000256" key="7">
    <source>
        <dbReference type="RuleBase" id="RU003313"/>
    </source>
</evidence>
<comment type="function">
    <text evidence="6">Exhibits a very high intrinsic GTPase hydrolysis rate. Involved in the addition of a carboxymethylaminomethyl (cmnm) group at the wobble position (U34) of certain tRNAs, forming tRNA-cmnm(5)s(2)U34.</text>
</comment>
<dbReference type="NCBIfam" id="TIGR00231">
    <property type="entry name" value="small_GTP"/>
    <property type="match status" value="1"/>
</dbReference>
<dbReference type="GO" id="GO:0005737">
    <property type="term" value="C:cytoplasm"/>
    <property type="evidence" value="ECO:0007669"/>
    <property type="project" value="UniProtKB-SubCell"/>
</dbReference>
<feature type="binding site" evidence="6">
    <location>
        <begin position="275"/>
        <end position="278"/>
    </location>
    <ligand>
        <name>GTP</name>
        <dbReference type="ChEBI" id="CHEBI:37565"/>
    </ligand>
</feature>
<keyword evidence="3 6" id="KW-0547">Nucleotide-binding</keyword>
<keyword evidence="6" id="KW-0963">Cytoplasm</keyword>
<evidence type="ECO:0000259" key="8">
    <source>
        <dbReference type="PROSITE" id="PS51709"/>
    </source>
</evidence>
<keyword evidence="6" id="KW-0479">Metal-binding</keyword>
<dbReference type="EC" id="3.6.-.-" evidence="6"/>
<dbReference type="PANTHER" id="PTHR42714">
    <property type="entry name" value="TRNA MODIFICATION GTPASE GTPBP3"/>
    <property type="match status" value="1"/>
</dbReference>
<dbReference type="Pfam" id="PF01926">
    <property type="entry name" value="MMR_HSR1"/>
    <property type="match status" value="1"/>
</dbReference>
<feature type="binding site" evidence="6">
    <location>
        <position position="86"/>
    </location>
    <ligand>
        <name>(6S)-5-formyl-5,6,7,8-tetrahydrofolate</name>
        <dbReference type="ChEBI" id="CHEBI:57457"/>
    </ligand>
</feature>
<proteinExistence type="inferred from homology"/>
<dbReference type="HAMAP" id="MF_00379">
    <property type="entry name" value="GTPase_MnmE"/>
    <property type="match status" value="1"/>
</dbReference>
<name>A0A7V3ZV03_UNCW3</name>
<evidence type="ECO:0000256" key="3">
    <source>
        <dbReference type="ARBA" id="ARBA00022741"/>
    </source>
</evidence>
<dbReference type="NCBIfam" id="NF003661">
    <property type="entry name" value="PRK05291.1-3"/>
    <property type="match status" value="1"/>
</dbReference>
<feature type="binding site" evidence="6">
    <location>
        <begin position="250"/>
        <end position="256"/>
    </location>
    <ligand>
        <name>GTP</name>
        <dbReference type="ChEBI" id="CHEBI:37565"/>
    </ligand>
</feature>
<dbReference type="Pfam" id="PF10396">
    <property type="entry name" value="TrmE_N"/>
    <property type="match status" value="1"/>
</dbReference>
<feature type="binding site" evidence="6">
    <location>
        <position position="23"/>
    </location>
    <ligand>
        <name>(6S)-5-formyl-5,6,7,8-tetrahydrofolate</name>
        <dbReference type="ChEBI" id="CHEBI:57457"/>
    </ligand>
</feature>
<dbReference type="EMBL" id="DTDR01000070">
    <property type="protein sequence ID" value="HGK63475.1"/>
    <property type="molecule type" value="Genomic_DNA"/>
</dbReference>
<comment type="caution">
    <text evidence="9">The sequence shown here is derived from an EMBL/GenBank/DDBJ whole genome shotgun (WGS) entry which is preliminary data.</text>
</comment>
<feature type="binding site" evidence="6">
    <location>
        <position position="235"/>
    </location>
    <ligand>
        <name>Mg(2+)</name>
        <dbReference type="ChEBI" id="CHEBI:18420"/>
    </ligand>
</feature>
<dbReference type="InterPro" id="IPR004520">
    <property type="entry name" value="GTPase_MnmE"/>
</dbReference>
<dbReference type="GO" id="GO:0003924">
    <property type="term" value="F:GTPase activity"/>
    <property type="evidence" value="ECO:0007669"/>
    <property type="project" value="UniProtKB-UniRule"/>
</dbReference>
<dbReference type="GO" id="GO:0002098">
    <property type="term" value="P:tRNA wobble uridine modification"/>
    <property type="evidence" value="ECO:0007669"/>
    <property type="project" value="TreeGrafter"/>
</dbReference>
<evidence type="ECO:0000256" key="1">
    <source>
        <dbReference type="ARBA" id="ARBA00011043"/>
    </source>
</evidence>
<gene>
    <name evidence="6 9" type="primary">mnmE</name>
    <name evidence="6" type="synonym">trmE</name>
    <name evidence="9" type="ORF">ENU74_02635</name>
</gene>
<evidence type="ECO:0000256" key="6">
    <source>
        <dbReference type="HAMAP-Rule" id="MF_00379"/>
    </source>
</evidence>
<dbReference type="InterPro" id="IPR027266">
    <property type="entry name" value="TrmE/GcvT-like"/>
</dbReference>
<feature type="binding site" evidence="6">
    <location>
        <position position="449"/>
    </location>
    <ligand>
        <name>(6S)-5-formyl-5,6,7,8-tetrahydrofolate</name>
        <dbReference type="ChEBI" id="CHEBI:57457"/>
    </ligand>
</feature>
<dbReference type="InterPro" id="IPR018948">
    <property type="entry name" value="GTP-bd_TrmE_N"/>
</dbReference>
<dbReference type="PANTHER" id="PTHR42714:SF2">
    <property type="entry name" value="TRNA MODIFICATION GTPASE GTPBP3, MITOCHONDRIAL"/>
    <property type="match status" value="1"/>
</dbReference>
<reference evidence="9" key="1">
    <citation type="journal article" date="2020" name="mSystems">
        <title>Genome- and Community-Level Interaction Insights into Carbon Utilization and Element Cycling Functions of Hydrothermarchaeota in Hydrothermal Sediment.</title>
        <authorList>
            <person name="Zhou Z."/>
            <person name="Liu Y."/>
            <person name="Xu W."/>
            <person name="Pan J."/>
            <person name="Luo Z.H."/>
            <person name="Li M."/>
        </authorList>
    </citation>
    <scope>NUCLEOTIDE SEQUENCE [LARGE SCALE GENOMIC DNA]</scope>
    <source>
        <strain evidence="9">SpSt-697</strain>
    </source>
</reference>
<dbReference type="InterPro" id="IPR027417">
    <property type="entry name" value="P-loop_NTPase"/>
</dbReference>
<keyword evidence="4 6" id="KW-0630">Potassium</keyword>
<evidence type="ECO:0000256" key="2">
    <source>
        <dbReference type="ARBA" id="ARBA00022694"/>
    </source>
</evidence>
<dbReference type="InterPro" id="IPR025867">
    <property type="entry name" value="MnmE_helical"/>
</dbReference>
<comment type="cofactor">
    <cofactor evidence="6">
        <name>K(+)</name>
        <dbReference type="ChEBI" id="CHEBI:29103"/>
    </cofactor>
    <text evidence="6">Binds 1 potassium ion per subunit.</text>
</comment>
<feature type="binding site" evidence="6">
    <location>
        <begin position="231"/>
        <end position="236"/>
    </location>
    <ligand>
        <name>GTP</name>
        <dbReference type="ChEBI" id="CHEBI:37565"/>
    </ligand>
</feature>
<feature type="binding site" evidence="6">
    <location>
        <position position="231"/>
    </location>
    <ligand>
        <name>K(+)</name>
        <dbReference type="ChEBI" id="CHEBI:29103"/>
    </ligand>
</feature>
<sequence length="449" mass="50925">MTENKTIYGLATPLGRSALAVIRVSGPSTIPILQKIFRPLKKYQKFPPRKIIKGEIIDEETKEVIDEVTVAFYYAPNSYTGEDMAEIFSHGGFYIPQKICEVLKKAGASLAEPGEFTKRRFLNGKIDLVQAEALLSLISAQTEKQAKMALSQLRGEVSSVIKDFGEELKEILALTEYLIEFAEDEEINELAKNIKERIFKLNEKMEKILKKTNFQQKIFQGIRTVLAGRANVGKSSLFNQLLGKERAIVTEIPGTTRDVIEAVIDIEGFPFILCDTAGIDFNLTLIDELSVRKTKEYLENADLILLIFDISEPPQKADYDLLTMTKEQPRIIILNKKDLPQKFPLDFLANEPYLLVSAKYGEGIEELVKKLLEYSQNLYSESDTFFFLPRQIDCLEKALKAFRNALHLAYWEGVAEELKTALNHLKELLGETTSEEILDKIFSQFCIGK</sequence>
<comment type="subunit">
    <text evidence="6">Homodimer. Heterotetramer of two MnmE and two MnmG subunits.</text>
</comment>
<comment type="caution">
    <text evidence="6">Lacks conserved residue(s) required for the propagation of feature annotation.</text>
</comment>
<dbReference type="GO" id="GO:0046872">
    <property type="term" value="F:metal ion binding"/>
    <property type="evidence" value="ECO:0007669"/>
    <property type="project" value="UniProtKB-KW"/>
</dbReference>
<dbReference type="GO" id="GO:0005525">
    <property type="term" value="F:GTP binding"/>
    <property type="evidence" value="ECO:0007669"/>
    <property type="project" value="UniProtKB-UniRule"/>
</dbReference>
<dbReference type="CDD" id="cd04164">
    <property type="entry name" value="trmE"/>
    <property type="match status" value="1"/>
</dbReference>
<dbReference type="InterPro" id="IPR005225">
    <property type="entry name" value="Small_GTP-bd"/>
</dbReference>
<dbReference type="AlphaFoldDB" id="A0A7V3ZV03"/>
<dbReference type="Pfam" id="PF12631">
    <property type="entry name" value="MnmE_helical"/>
    <property type="match status" value="1"/>
</dbReference>
<dbReference type="Gene3D" id="3.40.50.300">
    <property type="entry name" value="P-loop containing nucleotide triphosphate hydrolases"/>
    <property type="match status" value="1"/>
</dbReference>
<evidence type="ECO:0000313" key="9">
    <source>
        <dbReference type="EMBL" id="HGK63475.1"/>
    </source>
</evidence>
<dbReference type="GO" id="GO:0030488">
    <property type="term" value="P:tRNA methylation"/>
    <property type="evidence" value="ECO:0007669"/>
    <property type="project" value="TreeGrafter"/>
</dbReference>
<feature type="domain" description="TrmE-type G" evidence="8">
    <location>
        <begin position="221"/>
        <end position="376"/>
    </location>
</feature>